<dbReference type="PANTHER" id="PTHR24189">
    <property type="entry name" value="MYOTROPHIN"/>
    <property type="match status" value="1"/>
</dbReference>
<dbReference type="Gene3D" id="1.25.40.20">
    <property type="entry name" value="Ankyrin repeat-containing domain"/>
    <property type="match status" value="2"/>
</dbReference>
<feature type="compositionally biased region" description="Gly residues" evidence="4">
    <location>
        <begin position="428"/>
        <end position="442"/>
    </location>
</feature>
<feature type="region of interest" description="Disordered" evidence="4">
    <location>
        <begin position="401"/>
        <end position="453"/>
    </location>
</feature>
<dbReference type="PANTHER" id="PTHR24189:SF50">
    <property type="entry name" value="ANKYRIN REPEAT AND SOCS BOX PROTEIN 2"/>
    <property type="match status" value="1"/>
</dbReference>
<evidence type="ECO:0000256" key="2">
    <source>
        <dbReference type="ARBA" id="ARBA00023043"/>
    </source>
</evidence>
<evidence type="ECO:0000313" key="5">
    <source>
        <dbReference type="EMBL" id="ABO55100.1"/>
    </source>
</evidence>
<proteinExistence type="predicted"/>
<feature type="repeat" description="ANK" evidence="3">
    <location>
        <begin position="93"/>
        <end position="129"/>
    </location>
</feature>
<dbReference type="HOGENOM" id="CLU_575803_0_0_4"/>
<accession>A4JFP7</accession>
<dbReference type="InterPro" id="IPR050745">
    <property type="entry name" value="Multifunctional_regulatory"/>
</dbReference>
<evidence type="ECO:0000256" key="4">
    <source>
        <dbReference type="SAM" id="MobiDB-lite"/>
    </source>
</evidence>
<dbReference type="InterPro" id="IPR036770">
    <property type="entry name" value="Ankyrin_rpt-contain_sf"/>
</dbReference>
<dbReference type="Proteomes" id="UP000002287">
    <property type="component" value="Chromosome 1"/>
</dbReference>
<keyword evidence="2 3" id="KW-0040">ANK repeat</keyword>
<dbReference type="AlphaFoldDB" id="A4JFP7"/>
<evidence type="ECO:0000256" key="1">
    <source>
        <dbReference type="ARBA" id="ARBA00022737"/>
    </source>
</evidence>
<keyword evidence="1" id="KW-0677">Repeat</keyword>
<evidence type="ECO:0000313" key="6">
    <source>
        <dbReference type="Proteomes" id="UP000002287"/>
    </source>
</evidence>
<feature type="compositionally biased region" description="Basic and acidic residues" evidence="4">
    <location>
        <begin position="443"/>
        <end position="453"/>
    </location>
</feature>
<feature type="repeat" description="ANK" evidence="3">
    <location>
        <begin position="130"/>
        <end position="158"/>
    </location>
</feature>
<dbReference type="Pfam" id="PF12796">
    <property type="entry name" value="Ank_2"/>
    <property type="match status" value="1"/>
</dbReference>
<gene>
    <name evidence="5" type="ordered locus">Bcep1808_2098</name>
</gene>
<dbReference type="SUPFAM" id="SSF48403">
    <property type="entry name" value="Ankyrin repeat"/>
    <property type="match status" value="1"/>
</dbReference>
<dbReference type="EMBL" id="CP000614">
    <property type="protein sequence ID" value="ABO55100.1"/>
    <property type="molecule type" value="Genomic_DNA"/>
</dbReference>
<name>A4JFP7_BURVG</name>
<dbReference type="InterPro" id="IPR002110">
    <property type="entry name" value="Ankyrin_rpt"/>
</dbReference>
<dbReference type="PROSITE" id="PS50088">
    <property type="entry name" value="ANK_REPEAT"/>
    <property type="match status" value="2"/>
</dbReference>
<organism evidence="5 6">
    <name type="scientific">Burkholderia vietnamiensis (strain G4 / LMG 22486)</name>
    <name type="common">Burkholderia cepacia (strain R1808)</name>
    <dbReference type="NCBI Taxonomy" id="269482"/>
    <lineage>
        <taxon>Bacteria</taxon>
        <taxon>Pseudomonadati</taxon>
        <taxon>Pseudomonadota</taxon>
        <taxon>Betaproteobacteria</taxon>
        <taxon>Burkholderiales</taxon>
        <taxon>Burkholderiaceae</taxon>
        <taxon>Burkholderia</taxon>
        <taxon>Burkholderia cepacia complex</taxon>
    </lineage>
</organism>
<evidence type="ECO:0000256" key="3">
    <source>
        <dbReference type="PROSITE-ProRule" id="PRU00023"/>
    </source>
</evidence>
<dbReference type="eggNOG" id="COG0666">
    <property type="taxonomic scope" value="Bacteria"/>
</dbReference>
<sequence length="474" mass="48372">MGRAYGALGSWGRGWGQQVVAQSDPRQHRPAVEEALARGANPNAVRCSAMIFGEHVDGPPLLHAIAWGFDVAGVETARALLDADARVDVVDSAGRGPLHHAIAGPDQKPNIGFIRELLARGADVNAADNRGGTPLMAAARANQAELIELLVSAGAAVDQPVLLSSAAPRLERLETVGGAMGATSPSLRPAQGGPSVGHTALTLATGNLAGNAVDALLRAGASPNLVVGRHAGLNCTALTFAIDLVPTSARGAAAAAATGDDTRAATILSALVRKATRATLGDSLRHALRVGAGAAVEILAPLCHADDVATLVASRGRRVFGGVLVEPICESVVYALTDFQMPDRALDRLFSRALVSPLGQTGACLLIAKKAIRGRRSKALPATAAAIERLDLARAIDDVRGGAPRGKAQTRGCKGARDGAKPRSAPIGPGGAGRPGAGADAGRGGERERADWRARGVAALATWETSSGRVARRL</sequence>
<reference evidence="6" key="1">
    <citation type="submission" date="2007-03" db="EMBL/GenBank/DDBJ databases">
        <title>Complete sequence of chromosome 1 of Burkholderia vietnamiensis G4.</title>
        <authorList>
            <consortium name="US DOE Joint Genome Institute"/>
            <person name="Copeland A."/>
            <person name="Lucas S."/>
            <person name="Lapidus A."/>
            <person name="Barry K."/>
            <person name="Detter J.C."/>
            <person name="Glavina del Rio T."/>
            <person name="Hammon N."/>
            <person name="Israni S."/>
            <person name="Dalin E."/>
            <person name="Tice H."/>
            <person name="Pitluck S."/>
            <person name="Chain P."/>
            <person name="Malfatti S."/>
            <person name="Shin M."/>
            <person name="Vergez L."/>
            <person name="Schmutz J."/>
            <person name="Larimer F."/>
            <person name="Land M."/>
            <person name="Hauser L."/>
            <person name="Kyrpides N."/>
            <person name="Tiedje J."/>
            <person name="Richardson P."/>
        </authorList>
    </citation>
    <scope>NUCLEOTIDE SEQUENCE [LARGE SCALE GENOMIC DNA]</scope>
    <source>
        <strain evidence="6">G4 / LMG 22486</strain>
    </source>
</reference>
<protein>
    <submittedName>
        <fullName evidence="5">Ankyrin</fullName>
    </submittedName>
</protein>
<dbReference type="SMART" id="SM00248">
    <property type="entry name" value="ANK"/>
    <property type="match status" value="4"/>
</dbReference>
<dbReference type="KEGG" id="bvi:Bcep1808_2098"/>
<dbReference type="PROSITE" id="PS50297">
    <property type="entry name" value="ANK_REP_REGION"/>
    <property type="match status" value="2"/>
</dbReference>